<dbReference type="InParanoid" id="A0A2V0P1U8"/>
<reference evidence="4 5" key="1">
    <citation type="journal article" date="2018" name="Sci. Rep.">
        <title>Raphidocelis subcapitata (=Pseudokirchneriella subcapitata) provides an insight into genome evolution and environmental adaptations in the Sphaeropleales.</title>
        <authorList>
            <person name="Suzuki S."/>
            <person name="Yamaguchi H."/>
            <person name="Nakajima N."/>
            <person name="Kawachi M."/>
        </authorList>
    </citation>
    <scope>NUCLEOTIDE SEQUENCE [LARGE SCALE GENOMIC DNA]</scope>
    <source>
        <strain evidence="4 5">NIES-35</strain>
    </source>
</reference>
<name>A0A2V0P1U8_9CHLO</name>
<proteinExistence type="predicted"/>
<keyword evidence="5" id="KW-1185">Reference proteome</keyword>
<evidence type="ECO:0000313" key="4">
    <source>
        <dbReference type="EMBL" id="GBF93846.1"/>
    </source>
</evidence>
<feature type="domain" description="Peptide N-acetyl-beta-D-glucosaminyl asparaginase amidase A N-terminal" evidence="3">
    <location>
        <begin position="242"/>
        <end position="514"/>
    </location>
</feature>
<dbReference type="PANTHER" id="PTHR31104">
    <property type="entry name" value="PEPTIDE-N4-(N-ACETYL-BETA-GLUCOSAMINYL)ASPARAGINE AMIDASE A PROTEIN"/>
    <property type="match status" value="1"/>
</dbReference>
<evidence type="ECO:0000256" key="2">
    <source>
        <dbReference type="SAM" id="SignalP"/>
    </source>
</evidence>
<accession>A0A2V0P1U8</accession>
<dbReference type="InterPro" id="IPR021102">
    <property type="entry name" value="PNGase_A"/>
</dbReference>
<dbReference type="Pfam" id="PF12222">
    <property type="entry name" value="PNGaseA"/>
    <property type="match status" value="1"/>
</dbReference>
<sequence length="941" mass="96941">MKYAAAQAAPRRGLAPAAAARQKLAPLLPLLLLLAAAAPPASAAAAFQFPVFEPCSRVPGSGTKLGMCRRPSGLGAGPGGAKSAVSTAGVRQFPIDMRLPCENATNPCHENVDVARPVARPAGAGIRSCELPLMPWSPFPCSFNASESYGLPGQNISNLCYASSSEGQSRHGWAGGRQSGPAGEGSPPKQSAFAFARSLTTDGYLNLFHGSMPTDLAAACGGAAAGGARPERLLLRFDFRLAAGRQFDRTYSFQIGHAVAGFGTCPEPARPGEGDKRWSTTVDVTNLLPYVQSNPGLPTRFRLDSVLSNTYNAPIWASATLEAFYGPAAAKHAGPKSEAAGADAAFEAAPPLRGKLCQAAARDADVPDEAFPLVPEAVRSGRSDEALSTLSGAGDSPRHWPNATFELPSSVTEPGNAYRAQVVVTPKANYCEEFWAMNPSGNLTNSTCGGVSTGEPYRELRLYVNGELSGFYPIQYTMYTGGIDPRLWSAIAGHPTFTLPSYTFDLSPWLGELNAAVGEGAEARAAARGGSKGAGERAGGKSGNSKSGGGAQLTVEIAGATGSDWQVASTLLLWRAPAGVRVTAPRAPLAARSAHFYAEPASDCGDDEAAEAATCRLELGPRQVRAHAVISIGGEDFAAGVLYKSRGYVNEIPYNNSDGFMAWRANIADHQAGWYLARPTASDGAAAAKRGGGGGGSSIEWQHLRRGAAGSIGGEPTEQAAAAAGHDIPDGLIGLLHGGAVTAPLPRHHRRERAPAARRLLGGDATAPAAAAAAAAGTAGGSGWEFVTAGAKRWDWAHTGGIAIGMPLEFSSNVTQLEPTLFAPLELALGGGSCPRAPIVIEERQRHYQRLLMLDLYSGPSPVPRPPPPVGPTHVASLNASLSRVEAVPGAEARAGRGAAAAAGDGGGGMSCVAWEAAAVFAAPKPMWSRLSTDCAAAAAS</sequence>
<dbReference type="EMBL" id="BDRX01000045">
    <property type="protein sequence ID" value="GBF93846.1"/>
    <property type="molecule type" value="Genomic_DNA"/>
</dbReference>
<dbReference type="Proteomes" id="UP000247498">
    <property type="component" value="Unassembled WGS sequence"/>
</dbReference>
<feature type="signal peptide" evidence="2">
    <location>
        <begin position="1"/>
        <end position="43"/>
    </location>
</feature>
<keyword evidence="2" id="KW-0732">Signal</keyword>
<feature type="region of interest" description="Disordered" evidence="1">
    <location>
        <begin position="170"/>
        <end position="190"/>
    </location>
</feature>
<gene>
    <name evidence="4" type="ORF">Rsub_06845</name>
</gene>
<dbReference type="InterPro" id="IPR056948">
    <property type="entry name" value="PNGaseA_N"/>
</dbReference>
<evidence type="ECO:0000313" key="5">
    <source>
        <dbReference type="Proteomes" id="UP000247498"/>
    </source>
</evidence>
<comment type="caution">
    <text evidence="4">The sequence shown here is derived from an EMBL/GenBank/DDBJ whole genome shotgun (WGS) entry which is preliminary data.</text>
</comment>
<evidence type="ECO:0000259" key="3">
    <source>
        <dbReference type="Pfam" id="PF12222"/>
    </source>
</evidence>
<protein>
    <recommendedName>
        <fullName evidence="3">Peptide N-acetyl-beta-D-glucosaminyl asparaginase amidase A N-terminal domain-containing protein</fullName>
    </recommendedName>
</protein>
<organism evidence="4 5">
    <name type="scientific">Raphidocelis subcapitata</name>
    <dbReference type="NCBI Taxonomy" id="307507"/>
    <lineage>
        <taxon>Eukaryota</taxon>
        <taxon>Viridiplantae</taxon>
        <taxon>Chlorophyta</taxon>
        <taxon>core chlorophytes</taxon>
        <taxon>Chlorophyceae</taxon>
        <taxon>CS clade</taxon>
        <taxon>Sphaeropleales</taxon>
        <taxon>Selenastraceae</taxon>
        <taxon>Raphidocelis</taxon>
    </lineage>
</organism>
<feature type="region of interest" description="Disordered" evidence="1">
    <location>
        <begin position="527"/>
        <end position="550"/>
    </location>
</feature>
<feature type="compositionally biased region" description="Gly residues" evidence="1">
    <location>
        <begin position="540"/>
        <end position="550"/>
    </location>
</feature>
<evidence type="ECO:0000256" key="1">
    <source>
        <dbReference type="SAM" id="MobiDB-lite"/>
    </source>
</evidence>
<dbReference type="AlphaFoldDB" id="A0A2V0P1U8"/>
<feature type="chain" id="PRO_5016140161" description="Peptide N-acetyl-beta-D-glucosaminyl asparaginase amidase A N-terminal domain-containing protein" evidence="2">
    <location>
        <begin position="44"/>
        <end position="941"/>
    </location>
</feature>
<dbReference type="OrthoDB" id="339900at2759"/>